<feature type="transmembrane region" description="Helical" evidence="7">
    <location>
        <begin position="446"/>
        <end position="469"/>
    </location>
</feature>
<evidence type="ECO:0000313" key="8">
    <source>
        <dbReference type="EMBL" id="GGK14535.1"/>
    </source>
</evidence>
<feature type="transmembrane region" description="Helical" evidence="7">
    <location>
        <begin position="386"/>
        <end position="406"/>
    </location>
</feature>
<dbReference type="GO" id="GO:0015297">
    <property type="term" value="F:antiporter activity"/>
    <property type="evidence" value="ECO:0007669"/>
    <property type="project" value="InterPro"/>
</dbReference>
<sequence>MTNPAAAETAAVARGGAANLLGGALGAACAVGVTWLVARGLGPAAAGGFFAATAAFTLAGGVARLGTVTSLVYWPARLRAAGRPALLGACLRTGLAPVAAAAALLAVALWCGAPALAAVTADGHDPALVVGPLRALAVFLPGLALTEALLAATRGYRAMRPTVLLERVARPALQLAGVGGLALAALARPVPVWAYAVAWAGPYLPTALAAAHQLRRVHRRAAGGAVPPDRPALRRLRRDFWTFGGPRAVASVLQLALQRVDVLLVAALGGLGTAAAYAVAGRFVIAGQLANQGISVAVQPRLAEALAAGDRPRAQALYRTATGWLVFTTWPLYLLVAVFAPVYLGLFGPAYADGGAVVAVLAAAMLLATGCGMVDMVLAMGGRTRWNLVNVAAALLALLLVGTLAIPRLGAVGAALGLAAAVAVNNLLPLAQVWRELRIHPFGPGTLAAAGLAAAAFGAVPAAAAATLGRGPAGLAAALLAGGAAYAAGGWLLRGPLGWAALRALRPRRRRGPTTTEGNEDADRLRRGVPGQAGGDQVRRGGVRAG</sequence>
<dbReference type="InterPro" id="IPR002528">
    <property type="entry name" value="MATE_fam"/>
</dbReference>
<feature type="transmembrane region" description="Helical" evidence="7">
    <location>
        <begin position="475"/>
        <end position="502"/>
    </location>
</feature>
<feature type="transmembrane region" description="Helical" evidence="7">
    <location>
        <begin position="412"/>
        <end position="434"/>
    </location>
</feature>
<dbReference type="GO" id="GO:0005886">
    <property type="term" value="C:plasma membrane"/>
    <property type="evidence" value="ECO:0007669"/>
    <property type="project" value="UniProtKB-SubCell"/>
</dbReference>
<keyword evidence="9" id="KW-1185">Reference proteome</keyword>
<gene>
    <name evidence="8" type="ORF">GCM10010124_03840</name>
</gene>
<keyword evidence="5 7" id="KW-0472">Membrane</keyword>
<dbReference type="RefSeq" id="WP_189112373.1">
    <property type="nucleotide sequence ID" value="NZ_BMQC01000001.1"/>
</dbReference>
<keyword evidence="3 7" id="KW-0812">Transmembrane</keyword>
<reference evidence="8" key="1">
    <citation type="journal article" date="2014" name="Int. J. Syst. Evol. Microbiol.">
        <title>Complete genome sequence of Corynebacterium casei LMG S-19264T (=DSM 44701T), isolated from a smear-ripened cheese.</title>
        <authorList>
            <consortium name="US DOE Joint Genome Institute (JGI-PGF)"/>
            <person name="Walter F."/>
            <person name="Albersmeier A."/>
            <person name="Kalinowski J."/>
            <person name="Ruckert C."/>
        </authorList>
    </citation>
    <scope>NUCLEOTIDE SEQUENCE</scope>
    <source>
        <strain evidence="8">JCM 3091</strain>
    </source>
</reference>
<feature type="transmembrane region" description="Helical" evidence="7">
    <location>
        <begin position="263"/>
        <end position="285"/>
    </location>
</feature>
<organism evidence="8 9">
    <name type="scientific">Pilimelia terevasa</name>
    <dbReference type="NCBI Taxonomy" id="53372"/>
    <lineage>
        <taxon>Bacteria</taxon>
        <taxon>Bacillati</taxon>
        <taxon>Actinomycetota</taxon>
        <taxon>Actinomycetes</taxon>
        <taxon>Micromonosporales</taxon>
        <taxon>Micromonosporaceae</taxon>
        <taxon>Pilimelia</taxon>
    </lineage>
</organism>
<keyword evidence="2" id="KW-1003">Cell membrane</keyword>
<dbReference type="EMBL" id="BMQC01000001">
    <property type="protein sequence ID" value="GGK14535.1"/>
    <property type="molecule type" value="Genomic_DNA"/>
</dbReference>
<dbReference type="GO" id="GO:0042910">
    <property type="term" value="F:xenobiotic transmembrane transporter activity"/>
    <property type="evidence" value="ECO:0007669"/>
    <property type="project" value="InterPro"/>
</dbReference>
<dbReference type="Proteomes" id="UP000662200">
    <property type="component" value="Unassembled WGS sequence"/>
</dbReference>
<evidence type="ECO:0000256" key="5">
    <source>
        <dbReference type="ARBA" id="ARBA00023136"/>
    </source>
</evidence>
<evidence type="ECO:0008006" key="10">
    <source>
        <dbReference type="Google" id="ProtNLM"/>
    </source>
</evidence>
<feature type="transmembrane region" description="Helical" evidence="7">
    <location>
        <begin position="20"/>
        <end position="38"/>
    </location>
</feature>
<reference evidence="8" key="2">
    <citation type="submission" date="2020-09" db="EMBL/GenBank/DDBJ databases">
        <authorList>
            <person name="Sun Q."/>
            <person name="Ohkuma M."/>
        </authorList>
    </citation>
    <scope>NUCLEOTIDE SEQUENCE</scope>
    <source>
        <strain evidence="8">JCM 3091</strain>
    </source>
</reference>
<evidence type="ECO:0000256" key="6">
    <source>
        <dbReference type="SAM" id="MobiDB-lite"/>
    </source>
</evidence>
<evidence type="ECO:0000256" key="2">
    <source>
        <dbReference type="ARBA" id="ARBA00022475"/>
    </source>
</evidence>
<evidence type="ECO:0000256" key="3">
    <source>
        <dbReference type="ARBA" id="ARBA00022692"/>
    </source>
</evidence>
<feature type="transmembrane region" description="Helical" evidence="7">
    <location>
        <begin position="50"/>
        <end position="74"/>
    </location>
</feature>
<feature type="region of interest" description="Disordered" evidence="6">
    <location>
        <begin position="509"/>
        <end position="546"/>
    </location>
</feature>
<feature type="transmembrane region" description="Helical" evidence="7">
    <location>
        <begin position="136"/>
        <end position="156"/>
    </location>
</feature>
<feature type="transmembrane region" description="Helical" evidence="7">
    <location>
        <begin position="168"/>
        <end position="186"/>
    </location>
</feature>
<feature type="transmembrane region" description="Helical" evidence="7">
    <location>
        <begin position="321"/>
        <end position="344"/>
    </location>
</feature>
<comment type="subcellular location">
    <subcellularLocation>
        <location evidence="1">Cell membrane</location>
        <topology evidence="1">Multi-pass membrane protein</topology>
    </subcellularLocation>
</comment>
<dbReference type="PANTHER" id="PTHR30250">
    <property type="entry name" value="PST FAMILY PREDICTED COLANIC ACID TRANSPORTER"/>
    <property type="match status" value="1"/>
</dbReference>
<feature type="transmembrane region" description="Helical" evidence="7">
    <location>
        <begin position="356"/>
        <end position="379"/>
    </location>
</feature>
<dbReference type="PANTHER" id="PTHR30250:SF27">
    <property type="entry name" value="POLYSACCHARIDE BIOSYNTHESIS PROTEIN"/>
    <property type="match status" value="1"/>
</dbReference>
<proteinExistence type="predicted"/>
<evidence type="ECO:0000256" key="4">
    <source>
        <dbReference type="ARBA" id="ARBA00022989"/>
    </source>
</evidence>
<protein>
    <recommendedName>
        <fullName evidence="10">Polysaccharide biosynthesis protein C-terminal domain-containing protein</fullName>
    </recommendedName>
</protein>
<feature type="transmembrane region" description="Helical" evidence="7">
    <location>
        <begin position="95"/>
        <end position="116"/>
    </location>
</feature>
<dbReference type="AlphaFoldDB" id="A0A8J3BJZ5"/>
<keyword evidence="4 7" id="KW-1133">Transmembrane helix</keyword>
<comment type="caution">
    <text evidence="8">The sequence shown here is derived from an EMBL/GenBank/DDBJ whole genome shotgun (WGS) entry which is preliminary data.</text>
</comment>
<dbReference type="Pfam" id="PF01554">
    <property type="entry name" value="MatE"/>
    <property type="match status" value="1"/>
</dbReference>
<name>A0A8J3BJZ5_9ACTN</name>
<evidence type="ECO:0000256" key="1">
    <source>
        <dbReference type="ARBA" id="ARBA00004651"/>
    </source>
</evidence>
<evidence type="ECO:0000313" key="9">
    <source>
        <dbReference type="Proteomes" id="UP000662200"/>
    </source>
</evidence>
<dbReference type="InterPro" id="IPR050833">
    <property type="entry name" value="Poly_Biosynth_Transport"/>
</dbReference>
<accession>A0A8J3BJZ5</accession>
<evidence type="ECO:0000256" key="7">
    <source>
        <dbReference type="SAM" id="Phobius"/>
    </source>
</evidence>